<organism evidence="5 6">
    <name type="scientific">Tepidibacter hydrothermalis</name>
    <dbReference type="NCBI Taxonomy" id="3036126"/>
    <lineage>
        <taxon>Bacteria</taxon>
        <taxon>Bacillati</taxon>
        <taxon>Bacillota</taxon>
        <taxon>Clostridia</taxon>
        <taxon>Peptostreptococcales</taxon>
        <taxon>Peptostreptococcaceae</taxon>
        <taxon>Tepidibacter</taxon>
    </lineage>
</organism>
<accession>A0ABY8EAC4</accession>
<dbReference type="EMBL" id="CP120733">
    <property type="protein sequence ID" value="WFD09891.1"/>
    <property type="molecule type" value="Genomic_DNA"/>
</dbReference>
<name>A0ABY8EAC4_9FIRM</name>
<evidence type="ECO:0000259" key="4">
    <source>
        <dbReference type="PROSITE" id="PS50111"/>
    </source>
</evidence>
<dbReference type="Gene3D" id="1.20.120.30">
    <property type="entry name" value="Aspartate receptor, ligand-binding domain"/>
    <property type="match status" value="1"/>
</dbReference>
<dbReference type="Pfam" id="PF00015">
    <property type="entry name" value="MCPsignal"/>
    <property type="match status" value="1"/>
</dbReference>
<evidence type="ECO:0000256" key="1">
    <source>
        <dbReference type="ARBA" id="ARBA00023224"/>
    </source>
</evidence>
<dbReference type="RefSeq" id="WP_277731854.1">
    <property type="nucleotide sequence ID" value="NZ_CP120733.1"/>
</dbReference>
<dbReference type="Pfam" id="PF13682">
    <property type="entry name" value="CZB"/>
    <property type="match status" value="1"/>
</dbReference>
<dbReference type="PANTHER" id="PTHR32089">
    <property type="entry name" value="METHYL-ACCEPTING CHEMOTAXIS PROTEIN MCPB"/>
    <property type="match status" value="1"/>
</dbReference>
<gene>
    <name evidence="5" type="ORF">P4S50_16160</name>
</gene>
<keyword evidence="3" id="KW-0175">Coiled coil</keyword>
<evidence type="ECO:0000256" key="3">
    <source>
        <dbReference type="SAM" id="Coils"/>
    </source>
</evidence>
<keyword evidence="1 2" id="KW-0807">Transducer</keyword>
<dbReference type="InterPro" id="IPR004089">
    <property type="entry name" value="MCPsignal_dom"/>
</dbReference>
<reference evidence="5 6" key="1">
    <citation type="submission" date="2023-03" db="EMBL/GenBank/DDBJ databases">
        <title>Complete genome sequence of Tepidibacter sp. SWIR-1, isolated from a deep-sea hydrothermal vent.</title>
        <authorList>
            <person name="Li X."/>
        </authorList>
    </citation>
    <scope>NUCLEOTIDE SEQUENCE [LARGE SCALE GENOMIC DNA]</scope>
    <source>
        <strain evidence="5 6">SWIR-1</strain>
    </source>
</reference>
<feature type="domain" description="Methyl-accepting transducer" evidence="4">
    <location>
        <begin position="68"/>
        <end position="304"/>
    </location>
</feature>
<dbReference type="SMART" id="SM00283">
    <property type="entry name" value="MA"/>
    <property type="match status" value="1"/>
</dbReference>
<sequence length="484" mass="55505">MIFNKKINIDECIEKIIEGKFEEVINDEKLKQKFESVVRLAQNKIEDREEIRTLLNDIFYIAGRISSFKLELYHESDKIEESTSLLKNISSTMTKDLDTLSKNQNEISSACTDMAMSLQSMEDKVCDIEESTVKNSENILNIENDINQIHMQSKAIVDNVDHLIKTSKKVTDSMLQIDKISEQTNLLALNASIEAARSGEAGKGFAVVAEEIRKLSDDTKNLLENINSLINDMSKYSTHSENSIKMTNKNINSIKNLIKDINRDFSKDKENIIQISNEMSQISAYSQQFAASNQEITYSIDETKEVAIAIADVSYNLNNVTHNINDTIKGLDKIEQASQNLTDISKNLAKNPNYYMSNENFINIFEDAIKAHSNWMNILEEMYNTMKILPIQTNDKKCHFGHFYFNLTPSHKEITPIWSQIDNLHNELHNVGEDMINCIKDNDNKNAKEYLYKAKNNSTKLFELFDIIISKTKEIDKNNQNVFL</sequence>
<dbReference type="Gene3D" id="1.10.287.950">
    <property type="entry name" value="Methyl-accepting chemotaxis protein"/>
    <property type="match status" value="1"/>
</dbReference>
<feature type="coiled-coil region" evidence="3">
    <location>
        <begin position="212"/>
        <end position="264"/>
    </location>
</feature>
<evidence type="ECO:0000313" key="6">
    <source>
        <dbReference type="Proteomes" id="UP001222800"/>
    </source>
</evidence>
<protein>
    <submittedName>
        <fullName evidence="5">Methyl-accepting chemotaxis protein</fullName>
    </submittedName>
</protein>
<dbReference type="SUPFAM" id="SSF58104">
    <property type="entry name" value="Methyl-accepting chemotaxis protein (MCP) signaling domain"/>
    <property type="match status" value="1"/>
</dbReference>
<evidence type="ECO:0000256" key="2">
    <source>
        <dbReference type="PROSITE-ProRule" id="PRU00284"/>
    </source>
</evidence>
<proteinExistence type="predicted"/>
<evidence type="ECO:0000313" key="5">
    <source>
        <dbReference type="EMBL" id="WFD09891.1"/>
    </source>
</evidence>
<dbReference type="Proteomes" id="UP001222800">
    <property type="component" value="Chromosome"/>
</dbReference>
<dbReference type="PANTHER" id="PTHR32089:SF112">
    <property type="entry name" value="LYSOZYME-LIKE PROTEIN-RELATED"/>
    <property type="match status" value="1"/>
</dbReference>
<keyword evidence="6" id="KW-1185">Reference proteome</keyword>
<dbReference type="InterPro" id="IPR025991">
    <property type="entry name" value="Chemoreceptor_zinc-bind_dom"/>
</dbReference>
<dbReference type="PROSITE" id="PS50111">
    <property type="entry name" value="CHEMOTAXIS_TRANSDUC_2"/>
    <property type="match status" value="1"/>
</dbReference>